<dbReference type="Pfam" id="PF00581">
    <property type="entry name" value="Rhodanese"/>
    <property type="match status" value="1"/>
</dbReference>
<sequence>MKTTRKTKKQPQSQGTRRIAPWVFILIGLGLMLYGAWGFLMQNQSQPTTTVGNSANIPYPKVERIALEEAKRVYDEGSAVFLDVRPASAYATSHIPGALNIPVNELPQRINELDPSRLIITYCT</sequence>
<gene>
    <name evidence="3" type="ORF">QYE77_04585</name>
</gene>
<evidence type="ECO:0000256" key="1">
    <source>
        <dbReference type="SAM" id="Phobius"/>
    </source>
</evidence>
<dbReference type="InterPro" id="IPR001763">
    <property type="entry name" value="Rhodanese-like_dom"/>
</dbReference>
<name>A0ABU3NMG5_9CHLR</name>
<organism evidence="3 4">
    <name type="scientific">Thermanaerothrix solaris</name>
    <dbReference type="NCBI Taxonomy" id="3058434"/>
    <lineage>
        <taxon>Bacteria</taxon>
        <taxon>Bacillati</taxon>
        <taxon>Chloroflexota</taxon>
        <taxon>Anaerolineae</taxon>
        <taxon>Anaerolineales</taxon>
        <taxon>Anaerolineaceae</taxon>
        <taxon>Thermanaerothrix</taxon>
    </lineage>
</organism>
<feature type="transmembrane region" description="Helical" evidence="1">
    <location>
        <begin position="21"/>
        <end position="40"/>
    </location>
</feature>
<dbReference type="SUPFAM" id="SSF52821">
    <property type="entry name" value="Rhodanese/Cell cycle control phosphatase"/>
    <property type="match status" value="1"/>
</dbReference>
<dbReference type="EMBL" id="JAUHMF010000001">
    <property type="protein sequence ID" value="MDT8897535.1"/>
    <property type="molecule type" value="Genomic_DNA"/>
</dbReference>
<feature type="domain" description="Rhodanese" evidence="2">
    <location>
        <begin position="75"/>
        <end position="124"/>
    </location>
</feature>
<dbReference type="CDD" id="cd00158">
    <property type="entry name" value="RHOD"/>
    <property type="match status" value="1"/>
</dbReference>
<proteinExistence type="predicted"/>
<dbReference type="PROSITE" id="PS50206">
    <property type="entry name" value="RHODANESE_3"/>
    <property type="match status" value="1"/>
</dbReference>
<dbReference type="PANTHER" id="PTHR43031:SF1">
    <property type="entry name" value="PYRIDINE NUCLEOTIDE-DISULPHIDE OXIDOREDUCTASE"/>
    <property type="match status" value="1"/>
</dbReference>
<dbReference type="Gene3D" id="3.40.250.10">
    <property type="entry name" value="Rhodanese-like domain"/>
    <property type="match status" value="1"/>
</dbReference>
<dbReference type="PANTHER" id="PTHR43031">
    <property type="entry name" value="FAD-DEPENDENT OXIDOREDUCTASE"/>
    <property type="match status" value="1"/>
</dbReference>
<dbReference type="InterPro" id="IPR050229">
    <property type="entry name" value="GlpE_sulfurtransferase"/>
</dbReference>
<evidence type="ECO:0000313" key="3">
    <source>
        <dbReference type="EMBL" id="MDT8897535.1"/>
    </source>
</evidence>
<comment type="caution">
    <text evidence="3">The sequence shown here is derived from an EMBL/GenBank/DDBJ whole genome shotgun (WGS) entry which is preliminary data.</text>
</comment>
<keyword evidence="1" id="KW-1133">Transmembrane helix</keyword>
<keyword evidence="1" id="KW-0812">Transmembrane</keyword>
<evidence type="ECO:0000259" key="2">
    <source>
        <dbReference type="PROSITE" id="PS50206"/>
    </source>
</evidence>
<dbReference type="InterPro" id="IPR036873">
    <property type="entry name" value="Rhodanese-like_dom_sf"/>
</dbReference>
<keyword evidence="1" id="KW-0472">Membrane</keyword>
<accession>A0ABU3NMG5</accession>
<evidence type="ECO:0000313" key="4">
    <source>
        <dbReference type="Proteomes" id="UP001254165"/>
    </source>
</evidence>
<dbReference type="RefSeq" id="WP_315624195.1">
    <property type="nucleotide sequence ID" value="NZ_JAUHMF010000001.1"/>
</dbReference>
<reference evidence="3 4" key="1">
    <citation type="submission" date="2023-07" db="EMBL/GenBank/DDBJ databases">
        <title>Novel species of Thermanaerothrix with wide hydrolytic capabilities.</title>
        <authorList>
            <person name="Zayulina K.S."/>
            <person name="Podosokorskaya O.A."/>
            <person name="Elcheninov A.G."/>
        </authorList>
    </citation>
    <scope>NUCLEOTIDE SEQUENCE [LARGE SCALE GENOMIC DNA]</scope>
    <source>
        <strain evidence="3 4">4228-RoL</strain>
    </source>
</reference>
<dbReference type="Proteomes" id="UP001254165">
    <property type="component" value="Unassembled WGS sequence"/>
</dbReference>
<dbReference type="InterPro" id="IPR001307">
    <property type="entry name" value="Thiosulphate_STrfase_CS"/>
</dbReference>
<keyword evidence="4" id="KW-1185">Reference proteome</keyword>
<protein>
    <submittedName>
        <fullName evidence="3">Rhodanese-like domain-containing protein</fullName>
    </submittedName>
</protein>
<dbReference type="PROSITE" id="PS00380">
    <property type="entry name" value="RHODANESE_1"/>
    <property type="match status" value="1"/>
</dbReference>